<dbReference type="CDD" id="cd12148">
    <property type="entry name" value="fungal_TF_MHR"/>
    <property type="match status" value="1"/>
</dbReference>
<evidence type="ECO:0000259" key="7">
    <source>
        <dbReference type="PROSITE" id="PS50048"/>
    </source>
</evidence>
<comment type="caution">
    <text evidence="8">The sequence shown here is derived from an EMBL/GenBank/DDBJ whole genome shotgun (WGS) entry which is preliminary data.</text>
</comment>
<dbReference type="InterPro" id="IPR050815">
    <property type="entry name" value="TF_fung"/>
</dbReference>
<keyword evidence="5" id="KW-0804">Transcription</keyword>
<dbReference type="GO" id="GO:0003677">
    <property type="term" value="F:DNA binding"/>
    <property type="evidence" value="ECO:0007669"/>
    <property type="project" value="UniProtKB-KW"/>
</dbReference>
<dbReference type="SMART" id="SM00906">
    <property type="entry name" value="Fungal_trans"/>
    <property type="match status" value="1"/>
</dbReference>
<dbReference type="Gene3D" id="4.10.240.10">
    <property type="entry name" value="Zn(2)-C6 fungal-type DNA-binding domain"/>
    <property type="match status" value="1"/>
</dbReference>
<gene>
    <name evidence="8" type="ORF">EJ04DRAFT_587531</name>
</gene>
<feature type="domain" description="Zn(2)-C6 fungal-type" evidence="7">
    <location>
        <begin position="20"/>
        <end position="50"/>
    </location>
</feature>
<evidence type="ECO:0000313" key="9">
    <source>
        <dbReference type="Proteomes" id="UP000799444"/>
    </source>
</evidence>
<dbReference type="GO" id="GO:0005634">
    <property type="term" value="C:nucleus"/>
    <property type="evidence" value="ECO:0007669"/>
    <property type="project" value="UniProtKB-SubCell"/>
</dbReference>
<dbReference type="SUPFAM" id="SSF57701">
    <property type="entry name" value="Zn2/Cys6 DNA-binding domain"/>
    <property type="match status" value="1"/>
</dbReference>
<dbReference type="InterPro" id="IPR001138">
    <property type="entry name" value="Zn2Cys6_DnaBD"/>
</dbReference>
<keyword evidence="9" id="KW-1185">Reference proteome</keyword>
<dbReference type="EMBL" id="ML996231">
    <property type="protein sequence ID" value="KAF2729918.1"/>
    <property type="molecule type" value="Genomic_DNA"/>
</dbReference>
<dbReference type="OrthoDB" id="3037908at2759"/>
<evidence type="ECO:0000256" key="6">
    <source>
        <dbReference type="ARBA" id="ARBA00023242"/>
    </source>
</evidence>
<evidence type="ECO:0000256" key="3">
    <source>
        <dbReference type="ARBA" id="ARBA00023015"/>
    </source>
</evidence>
<dbReference type="PANTHER" id="PTHR47338">
    <property type="entry name" value="ZN(II)2CYS6 TRANSCRIPTION FACTOR (EUROFUNG)-RELATED"/>
    <property type="match status" value="1"/>
</dbReference>
<keyword evidence="3" id="KW-0805">Transcription regulation</keyword>
<keyword evidence="2" id="KW-0479">Metal-binding</keyword>
<evidence type="ECO:0000256" key="4">
    <source>
        <dbReference type="ARBA" id="ARBA00023125"/>
    </source>
</evidence>
<dbReference type="PANTHER" id="PTHR47338:SF3">
    <property type="entry name" value="C6 FINGER DOMAIN TRANSCRIPTION FACTOR DBAA-RELATED"/>
    <property type="match status" value="1"/>
</dbReference>
<organism evidence="8 9">
    <name type="scientific">Polyplosphaeria fusca</name>
    <dbReference type="NCBI Taxonomy" id="682080"/>
    <lineage>
        <taxon>Eukaryota</taxon>
        <taxon>Fungi</taxon>
        <taxon>Dikarya</taxon>
        <taxon>Ascomycota</taxon>
        <taxon>Pezizomycotina</taxon>
        <taxon>Dothideomycetes</taxon>
        <taxon>Pleosporomycetidae</taxon>
        <taxon>Pleosporales</taxon>
        <taxon>Tetraplosphaeriaceae</taxon>
        <taxon>Polyplosphaeria</taxon>
    </lineage>
</organism>
<proteinExistence type="predicted"/>
<evidence type="ECO:0000256" key="1">
    <source>
        <dbReference type="ARBA" id="ARBA00004123"/>
    </source>
</evidence>
<accession>A0A9P4QM79</accession>
<dbReference type="Pfam" id="PF00172">
    <property type="entry name" value="Zn_clus"/>
    <property type="match status" value="1"/>
</dbReference>
<dbReference type="GO" id="GO:0008270">
    <property type="term" value="F:zinc ion binding"/>
    <property type="evidence" value="ECO:0007669"/>
    <property type="project" value="InterPro"/>
</dbReference>
<sequence length="557" mass="62916">MYSSQTSPVTPRPRQQAGLACDECRRRKLRCDREQPQCGICRDSGVVCNRTTTRQPRGPKKGHLRALQSRIIALERRLSDQSLDEHIEDDFPALQDENVTYSSSMNPSLDEWLALDTQDVSTNSSSNSSAVEYFTPPAPLLDSPPLGGMSDLIKHDLDHLYFDRAHTFCPILNRRRYFSRARQPQANNNITAFASLQYAMWTIAASTSSQFQNVQDELYANARMILDSLELDPSTGNSMCVEQVQAWTLLAIYELMRVNYRRGWMSAGKLFRSAVLLKLHTVDGCDEIFVNSSLSAIELEERRRTFWMVYAIDRFVSLMDQLPLTFHQHVILTRLPMPETNFQSDDPIVMPLLSQAQSDDDAQSPPAFTESIRLATLCGQSLSHYQQSIVEQEARDKSSPDFWTRHQQLETDIAKSVEKLSLQDPCANLHLDSLPLLTHMTAQATVITMYKATQTTLCQSDTSDHQHVLDRVSLMALPAAQRIAALSKELSQLSYFQVHPFIPILLYCCADFLCSHSYLDPLFELQAALRGALRGLESASKIAHDCLARLEVTLSSM</sequence>
<dbReference type="AlphaFoldDB" id="A0A9P4QM79"/>
<keyword evidence="4" id="KW-0238">DNA-binding</keyword>
<evidence type="ECO:0000256" key="5">
    <source>
        <dbReference type="ARBA" id="ARBA00023163"/>
    </source>
</evidence>
<comment type="subcellular location">
    <subcellularLocation>
        <location evidence="1">Nucleus</location>
    </subcellularLocation>
</comment>
<evidence type="ECO:0000256" key="2">
    <source>
        <dbReference type="ARBA" id="ARBA00022723"/>
    </source>
</evidence>
<dbReference type="SMART" id="SM00066">
    <property type="entry name" value="GAL4"/>
    <property type="match status" value="1"/>
</dbReference>
<name>A0A9P4QM79_9PLEO</name>
<dbReference type="InterPro" id="IPR036864">
    <property type="entry name" value="Zn2-C6_fun-type_DNA-bd_sf"/>
</dbReference>
<dbReference type="PROSITE" id="PS00463">
    <property type="entry name" value="ZN2_CY6_FUNGAL_1"/>
    <property type="match status" value="1"/>
</dbReference>
<dbReference type="InterPro" id="IPR007219">
    <property type="entry name" value="XnlR_reg_dom"/>
</dbReference>
<dbReference type="Proteomes" id="UP000799444">
    <property type="component" value="Unassembled WGS sequence"/>
</dbReference>
<protein>
    <recommendedName>
        <fullName evidence="7">Zn(2)-C6 fungal-type domain-containing protein</fullName>
    </recommendedName>
</protein>
<dbReference type="CDD" id="cd00067">
    <property type="entry name" value="GAL4"/>
    <property type="match status" value="1"/>
</dbReference>
<dbReference type="Pfam" id="PF04082">
    <property type="entry name" value="Fungal_trans"/>
    <property type="match status" value="1"/>
</dbReference>
<dbReference type="PROSITE" id="PS50048">
    <property type="entry name" value="ZN2_CY6_FUNGAL_2"/>
    <property type="match status" value="1"/>
</dbReference>
<keyword evidence="6" id="KW-0539">Nucleus</keyword>
<reference evidence="8" key="1">
    <citation type="journal article" date="2020" name="Stud. Mycol.">
        <title>101 Dothideomycetes genomes: a test case for predicting lifestyles and emergence of pathogens.</title>
        <authorList>
            <person name="Haridas S."/>
            <person name="Albert R."/>
            <person name="Binder M."/>
            <person name="Bloem J."/>
            <person name="Labutti K."/>
            <person name="Salamov A."/>
            <person name="Andreopoulos B."/>
            <person name="Baker S."/>
            <person name="Barry K."/>
            <person name="Bills G."/>
            <person name="Bluhm B."/>
            <person name="Cannon C."/>
            <person name="Castanera R."/>
            <person name="Culley D."/>
            <person name="Daum C."/>
            <person name="Ezra D."/>
            <person name="Gonzalez J."/>
            <person name="Henrissat B."/>
            <person name="Kuo A."/>
            <person name="Liang C."/>
            <person name="Lipzen A."/>
            <person name="Lutzoni F."/>
            <person name="Magnuson J."/>
            <person name="Mondo S."/>
            <person name="Nolan M."/>
            <person name="Ohm R."/>
            <person name="Pangilinan J."/>
            <person name="Park H.-J."/>
            <person name="Ramirez L."/>
            <person name="Alfaro M."/>
            <person name="Sun H."/>
            <person name="Tritt A."/>
            <person name="Yoshinaga Y."/>
            <person name="Zwiers L.-H."/>
            <person name="Turgeon B."/>
            <person name="Goodwin S."/>
            <person name="Spatafora J."/>
            <person name="Crous P."/>
            <person name="Grigoriev I."/>
        </authorList>
    </citation>
    <scope>NUCLEOTIDE SEQUENCE</scope>
    <source>
        <strain evidence="8">CBS 125425</strain>
    </source>
</reference>
<dbReference type="GO" id="GO:0006351">
    <property type="term" value="P:DNA-templated transcription"/>
    <property type="evidence" value="ECO:0007669"/>
    <property type="project" value="InterPro"/>
</dbReference>
<dbReference type="GO" id="GO:0000981">
    <property type="term" value="F:DNA-binding transcription factor activity, RNA polymerase II-specific"/>
    <property type="evidence" value="ECO:0007669"/>
    <property type="project" value="InterPro"/>
</dbReference>
<evidence type="ECO:0000313" key="8">
    <source>
        <dbReference type="EMBL" id="KAF2729918.1"/>
    </source>
</evidence>